<evidence type="ECO:0000256" key="1">
    <source>
        <dbReference type="SAM" id="MobiDB-lite"/>
    </source>
</evidence>
<reference evidence="3 4" key="1">
    <citation type="submission" date="2011-12" db="EMBL/GenBank/DDBJ databases">
        <title>Whole genome shotgun sequence of Gordonia effusa NBRC 100432.</title>
        <authorList>
            <person name="Yoshida I."/>
            <person name="Takarada H."/>
            <person name="Hosoyama A."/>
            <person name="Tsuchikane K."/>
            <person name="Katsumata H."/>
            <person name="Yamazaki S."/>
            <person name="Fujita N."/>
        </authorList>
    </citation>
    <scope>NUCLEOTIDE SEQUENCE [LARGE SCALE GENOMIC DNA]</scope>
    <source>
        <strain evidence="3 4">NBRC 100432</strain>
    </source>
</reference>
<dbReference type="Gene3D" id="3.40.50.1820">
    <property type="entry name" value="alpha/beta hydrolase"/>
    <property type="match status" value="1"/>
</dbReference>
<feature type="region of interest" description="Disordered" evidence="1">
    <location>
        <begin position="1"/>
        <end position="33"/>
    </location>
</feature>
<dbReference type="STRING" id="1077974.GOEFS_075_00770"/>
<protein>
    <recommendedName>
        <fullName evidence="2">Serine aminopeptidase S33 domain-containing protein</fullName>
    </recommendedName>
</protein>
<organism evidence="3 4">
    <name type="scientific">Gordonia effusa NBRC 100432</name>
    <dbReference type="NCBI Taxonomy" id="1077974"/>
    <lineage>
        <taxon>Bacteria</taxon>
        <taxon>Bacillati</taxon>
        <taxon>Actinomycetota</taxon>
        <taxon>Actinomycetes</taxon>
        <taxon>Mycobacteriales</taxon>
        <taxon>Gordoniaceae</taxon>
        <taxon>Gordonia</taxon>
    </lineage>
</organism>
<feature type="compositionally biased region" description="Low complexity" evidence="1">
    <location>
        <begin position="21"/>
        <end position="33"/>
    </location>
</feature>
<comment type="caution">
    <text evidence="3">The sequence shown here is derived from an EMBL/GenBank/DDBJ whole genome shotgun (WGS) entry which is preliminary data.</text>
</comment>
<dbReference type="EMBL" id="BAEH01000075">
    <property type="protein sequence ID" value="GAB19156.1"/>
    <property type="molecule type" value="Genomic_DNA"/>
</dbReference>
<evidence type="ECO:0000313" key="4">
    <source>
        <dbReference type="Proteomes" id="UP000035034"/>
    </source>
</evidence>
<evidence type="ECO:0000259" key="2">
    <source>
        <dbReference type="Pfam" id="PF12146"/>
    </source>
</evidence>
<feature type="domain" description="Serine aminopeptidase S33" evidence="2">
    <location>
        <begin position="77"/>
        <end position="286"/>
    </location>
</feature>
<dbReference type="InterPro" id="IPR022742">
    <property type="entry name" value="Hydrolase_4"/>
</dbReference>
<accession>H0R251</accession>
<dbReference type="Proteomes" id="UP000035034">
    <property type="component" value="Unassembled WGS sequence"/>
</dbReference>
<dbReference type="Pfam" id="PF12146">
    <property type="entry name" value="Hydrolase_4"/>
    <property type="match status" value="1"/>
</dbReference>
<proteinExistence type="predicted"/>
<gene>
    <name evidence="3" type="ORF">GOEFS_075_00770</name>
</gene>
<dbReference type="SUPFAM" id="SSF53474">
    <property type="entry name" value="alpha/beta-Hydrolases"/>
    <property type="match status" value="1"/>
</dbReference>
<dbReference type="InterPro" id="IPR051044">
    <property type="entry name" value="MAG_DAG_Lipase"/>
</dbReference>
<dbReference type="eggNOG" id="COG2267">
    <property type="taxonomic scope" value="Bacteria"/>
</dbReference>
<sequence>MLSYHTRTPLTPARRRKIERVSSSTDVSSTTSTWQPDHLLDNYQLLTLELGPDPDGEDPITATLVRRAARLAPDKIVGAVLYVHGFTDYFFQEPLAEFFAERGYDFYAIDLRKCGRSLEKSHTPHYTTDLAYYDVELDLALDKIIDEIGPDAPVLVAAHSTGGLITPLWLNRLRAQDPDRHARIAGQLLNSPWFDLQGKPILRSPLVTTVLKAVAAIRPKKVLPQEVSGAYGESLHESAHGEWAYDLARKPLGGFPVTFGWLRAIREGHAALHEGLDVGVPSLVLRSDKTYFGGSYGPQSDSADLVLDVGQITKWSGCLGNRVTSVPIADARHDVFLSVPRVRERAYHEVDMWLNSLAAVVDPAPAP</sequence>
<name>H0R251_9ACTN</name>
<dbReference type="PANTHER" id="PTHR11614">
    <property type="entry name" value="PHOSPHOLIPASE-RELATED"/>
    <property type="match status" value="1"/>
</dbReference>
<evidence type="ECO:0000313" key="3">
    <source>
        <dbReference type="EMBL" id="GAB19156.1"/>
    </source>
</evidence>
<dbReference type="InterPro" id="IPR029058">
    <property type="entry name" value="AB_hydrolase_fold"/>
</dbReference>
<dbReference type="AlphaFoldDB" id="H0R251"/>
<keyword evidence="4" id="KW-1185">Reference proteome</keyword>